<accession>A0A0L0FTE2</accession>
<keyword evidence="2" id="KW-1185">Reference proteome</keyword>
<dbReference type="RefSeq" id="XP_014153738.1">
    <property type="nucleotide sequence ID" value="XM_014298263.1"/>
</dbReference>
<reference evidence="1 2" key="1">
    <citation type="submission" date="2011-02" db="EMBL/GenBank/DDBJ databases">
        <title>The Genome Sequence of Sphaeroforma arctica JP610.</title>
        <authorList>
            <consortium name="The Broad Institute Genome Sequencing Platform"/>
            <person name="Russ C."/>
            <person name="Cuomo C."/>
            <person name="Young S.K."/>
            <person name="Zeng Q."/>
            <person name="Gargeya S."/>
            <person name="Alvarado L."/>
            <person name="Berlin A."/>
            <person name="Chapman S.B."/>
            <person name="Chen Z."/>
            <person name="Freedman E."/>
            <person name="Gellesch M."/>
            <person name="Goldberg J."/>
            <person name="Griggs A."/>
            <person name="Gujja S."/>
            <person name="Heilman E."/>
            <person name="Heiman D."/>
            <person name="Howarth C."/>
            <person name="Mehta T."/>
            <person name="Neiman D."/>
            <person name="Pearson M."/>
            <person name="Roberts A."/>
            <person name="Saif S."/>
            <person name="Shea T."/>
            <person name="Shenoy N."/>
            <person name="Sisk P."/>
            <person name="Stolte C."/>
            <person name="Sykes S."/>
            <person name="White J."/>
            <person name="Yandava C."/>
            <person name="Burger G."/>
            <person name="Gray M.W."/>
            <person name="Holland P.W.H."/>
            <person name="King N."/>
            <person name="Lang F.B.F."/>
            <person name="Roger A.J."/>
            <person name="Ruiz-Trillo I."/>
            <person name="Haas B."/>
            <person name="Nusbaum C."/>
            <person name="Birren B."/>
        </authorList>
    </citation>
    <scope>NUCLEOTIDE SEQUENCE [LARGE SCALE GENOMIC DNA]</scope>
    <source>
        <strain evidence="1 2">JP610</strain>
    </source>
</reference>
<evidence type="ECO:0000313" key="1">
    <source>
        <dbReference type="EMBL" id="KNC79836.1"/>
    </source>
</evidence>
<sequence>MAKYPPLWYGSGLRRVVPRNGLVQSSSGVVNMWTVEFAVLDCGLWTVDGEYVVWTVDCGLWTECGVWTVD</sequence>
<dbReference type="EMBL" id="KQ242236">
    <property type="protein sequence ID" value="KNC79836.1"/>
    <property type="molecule type" value="Genomic_DNA"/>
</dbReference>
<protein>
    <submittedName>
        <fullName evidence="1">Uncharacterized protein</fullName>
    </submittedName>
</protein>
<dbReference type="GeneID" id="25908288"/>
<dbReference type="Proteomes" id="UP000054560">
    <property type="component" value="Unassembled WGS sequence"/>
</dbReference>
<dbReference type="AlphaFoldDB" id="A0A0L0FTE2"/>
<evidence type="ECO:0000313" key="2">
    <source>
        <dbReference type="Proteomes" id="UP000054560"/>
    </source>
</evidence>
<gene>
    <name evidence="1" type="ORF">SARC_07784</name>
</gene>
<name>A0A0L0FTE2_9EUKA</name>
<organism evidence="1 2">
    <name type="scientific">Sphaeroforma arctica JP610</name>
    <dbReference type="NCBI Taxonomy" id="667725"/>
    <lineage>
        <taxon>Eukaryota</taxon>
        <taxon>Ichthyosporea</taxon>
        <taxon>Ichthyophonida</taxon>
        <taxon>Sphaeroforma</taxon>
    </lineage>
</organism>
<proteinExistence type="predicted"/>